<dbReference type="FunFam" id="1.25.40.10:FF:000125">
    <property type="entry name" value="Pentatricopeptide repeat-containing protein"/>
    <property type="match status" value="1"/>
</dbReference>
<reference evidence="3" key="1">
    <citation type="submission" date="2022-04" db="EMBL/GenBank/DDBJ databases">
        <title>A functionally conserved STORR gene fusion in Papaver species that diverged 16.8 million years ago.</title>
        <authorList>
            <person name="Catania T."/>
        </authorList>
    </citation>
    <scope>NUCLEOTIDE SEQUENCE</scope>
    <source>
        <strain evidence="3">S-188037</strain>
    </source>
</reference>
<evidence type="ECO:0000313" key="3">
    <source>
        <dbReference type="EMBL" id="KAI3923021.1"/>
    </source>
</evidence>
<proteinExistence type="predicted"/>
<dbReference type="Pfam" id="PF13041">
    <property type="entry name" value="PPR_2"/>
    <property type="match status" value="1"/>
</dbReference>
<dbReference type="FunFam" id="1.25.40.10:FF:000927">
    <property type="entry name" value="Pentatricopeptide repeat-containing protein"/>
    <property type="match status" value="1"/>
</dbReference>
<dbReference type="PROSITE" id="PS51375">
    <property type="entry name" value="PPR"/>
    <property type="match status" value="3"/>
</dbReference>
<dbReference type="GO" id="GO:0048731">
    <property type="term" value="P:system development"/>
    <property type="evidence" value="ECO:0007669"/>
    <property type="project" value="UniProtKB-ARBA"/>
</dbReference>
<gene>
    <name evidence="3" type="ORF">MKW98_013555</name>
</gene>
<keyword evidence="4" id="KW-1185">Reference proteome</keyword>
<dbReference type="EMBL" id="JAJJMB010008589">
    <property type="protein sequence ID" value="KAI3923021.1"/>
    <property type="molecule type" value="Genomic_DNA"/>
</dbReference>
<dbReference type="GO" id="GO:0009451">
    <property type="term" value="P:RNA modification"/>
    <property type="evidence" value="ECO:0007669"/>
    <property type="project" value="InterPro"/>
</dbReference>
<evidence type="ECO:0008006" key="5">
    <source>
        <dbReference type="Google" id="ProtNLM"/>
    </source>
</evidence>
<organism evidence="3 4">
    <name type="scientific">Papaver atlanticum</name>
    <dbReference type="NCBI Taxonomy" id="357466"/>
    <lineage>
        <taxon>Eukaryota</taxon>
        <taxon>Viridiplantae</taxon>
        <taxon>Streptophyta</taxon>
        <taxon>Embryophyta</taxon>
        <taxon>Tracheophyta</taxon>
        <taxon>Spermatophyta</taxon>
        <taxon>Magnoliopsida</taxon>
        <taxon>Ranunculales</taxon>
        <taxon>Papaveraceae</taxon>
        <taxon>Papaveroideae</taxon>
        <taxon>Papaver</taxon>
    </lineage>
</organism>
<name>A0AAD4XL19_9MAGN</name>
<dbReference type="InterPro" id="IPR046960">
    <property type="entry name" value="PPR_At4g14850-like_plant"/>
</dbReference>
<feature type="repeat" description="PPR" evidence="2">
    <location>
        <begin position="253"/>
        <end position="287"/>
    </location>
</feature>
<comment type="caution">
    <text evidence="3">The sequence shown here is derived from an EMBL/GenBank/DDBJ whole genome shotgun (WGS) entry which is preliminary data.</text>
</comment>
<dbReference type="InterPro" id="IPR002885">
    <property type="entry name" value="PPR_rpt"/>
</dbReference>
<dbReference type="SUPFAM" id="SSF48452">
    <property type="entry name" value="TPR-like"/>
    <property type="match status" value="1"/>
</dbReference>
<dbReference type="NCBIfam" id="TIGR00756">
    <property type="entry name" value="PPR"/>
    <property type="match status" value="5"/>
</dbReference>
<keyword evidence="1" id="KW-0677">Repeat</keyword>
<dbReference type="Gene3D" id="1.25.40.10">
    <property type="entry name" value="Tetratricopeptide repeat domain"/>
    <property type="match status" value="4"/>
</dbReference>
<dbReference type="AlphaFoldDB" id="A0AAD4XL19"/>
<dbReference type="PANTHER" id="PTHR47926:SF485">
    <property type="entry name" value="REPEAT-LIKE SUPERFAMILY PROTEIN, PUTATIVE-RELATED"/>
    <property type="match status" value="1"/>
</dbReference>
<dbReference type="PANTHER" id="PTHR47926">
    <property type="entry name" value="PENTATRICOPEPTIDE REPEAT-CONTAINING PROTEIN"/>
    <property type="match status" value="1"/>
</dbReference>
<evidence type="ECO:0000256" key="2">
    <source>
        <dbReference type="PROSITE-ProRule" id="PRU00708"/>
    </source>
</evidence>
<evidence type="ECO:0000313" key="4">
    <source>
        <dbReference type="Proteomes" id="UP001202328"/>
    </source>
</evidence>
<dbReference type="InterPro" id="IPR011990">
    <property type="entry name" value="TPR-like_helical_dom_sf"/>
</dbReference>
<sequence>MGCVEQGEKTHSRILKFGFESDLFVRNTLIHMYSSFRRIKDARKLFDDASLDHSDIVTWNSMIDGYVKNGEVSVARRLFDEMPERDIVSWNSMIAGYAGVEDMTSAEEIFDRMPVRDVVSWNSMIDGYAKLGSVSAALNLFDRMSKKNVVTWNIILALHIRIKSYEECLKLFDRMMVAQGTDVEPNEATLVSVLTAITNLGSLERGILVHSYIKENERIKPDILLSTTILTMYSKCGAMELAREVFDKMEERNVVSWNSMIMGYGTHGHGEKAQEMFLEMEKNGPMPNDATFICVLSACTHSGMVLEGLRYFKVMQKVYKIEPKVEHYGCMIDLLGRAGLVKDSEELIKMMPMKAGPASWGALLSSCQIHSNSELGELVGKKLITLEPNNAGAYVLLSNIYAMAGKWVDVEKVRKMMEEKGLQKDSGFSLINLVSPNDTRM</sequence>
<feature type="repeat" description="PPR" evidence="2">
    <location>
        <begin position="55"/>
        <end position="89"/>
    </location>
</feature>
<accession>A0AAD4XL19</accession>
<dbReference type="Proteomes" id="UP001202328">
    <property type="component" value="Unassembled WGS sequence"/>
</dbReference>
<feature type="repeat" description="PPR" evidence="2">
    <location>
        <begin position="117"/>
        <end position="151"/>
    </location>
</feature>
<dbReference type="InterPro" id="IPR046848">
    <property type="entry name" value="E_motif"/>
</dbReference>
<dbReference type="GO" id="GO:0003723">
    <property type="term" value="F:RNA binding"/>
    <property type="evidence" value="ECO:0007669"/>
    <property type="project" value="InterPro"/>
</dbReference>
<evidence type="ECO:0000256" key="1">
    <source>
        <dbReference type="ARBA" id="ARBA00022737"/>
    </source>
</evidence>
<dbReference type="Pfam" id="PF01535">
    <property type="entry name" value="PPR"/>
    <property type="match status" value="6"/>
</dbReference>
<dbReference type="Pfam" id="PF20431">
    <property type="entry name" value="E_motif"/>
    <property type="match status" value="1"/>
</dbReference>
<protein>
    <recommendedName>
        <fullName evidence="5">Pentatricopeptide repeat-containing protein</fullName>
    </recommendedName>
</protein>